<keyword evidence="5" id="KW-0472">Membrane</keyword>
<evidence type="ECO:0000313" key="11">
    <source>
        <dbReference type="Proteomes" id="UP000752292"/>
    </source>
</evidence>
<evidence type="ECO:0000256" key="4">
    <source>
        <dbReference type="ARBA" id="ARBA00022737"/>
    </source>
</evidence>
<evidence type="ECO:0000256" key="6">
    <source>
        <dbReference type="ARBA" id="ARBA00023237"/>
    </source>
</evidence>
<evidence type="ECO:0000259" key="9">
    <source>
        <dbReference type="PROSITE" id="PS51779"/>
    </source>
</evidence>
<evidence type="ECO:0000256" key="5">
    <source>
        <dbReference type="ARBA" id="ARBA00023136"/>
    </source>
</evidence>
<evidence type="ECO:0000313" key="10">
    <source>
        <dbReference type="EMBL" id="MBI4251710.1"/>
    </source>
</evidence>
<dbReference type="PANTHER" id="PTHR12815">
    <property type="entry name" value="SORTING AND ASSEMBLY MACHINERY SAMM50 PROTEIN FAMILY MEMBER"/>
    <property type="match status" value="1"/>
</dbReference>
<feature type="domain" description="POTRA" evidence="9">
    <location>
        <begin position="110"/>
        <end position="187"/>
    </location>
</feature>
<dbReference type="InterPro" id="IPR010827">
    <property type="entry name" value="BamA/TamA_POTRA"/>
</dbReference>
<sequence length="772" mass="86414">MHRAAKVVVCAATVTALSVFTCLASLAQAPSPAITVRSIEIRGNRRVDRSTVMFYLKLGEGKAYTNTELVQRIREDVRTIYGLGFFRDVRVDVEPFEGGLRVVFHVAEKPTIASVGIQGNVNVDSEKVRERITVKAQTIVNEATIKESVRNLHKLYQEQGYYFARIEATLKEGSQNTVALAFLIDEGESVRIETITFRGSESISRRDVLSSMETSEWGIFSFLTGSGIFREDELQKDLVRIRVLYESRGFLNVQVGQPIIREDRQRGWLNITIPVSEGFVYKVGKIELRGGEDVVPPEELRGKMELFPGDVFNRTLLLRDVQRISGAFAERGYAFADVRPSTKINEQQKTADVVLDIGKGQRVFIGRIDLKGNTRTRENVIRREVRITEGSLYDAAGLAKTRTRLQRTGYFEEIKIHERRRPGVDEILDIEIEVKEKPTGVVALGLGYNSQEAGLVTAQVREDNLFGKGWVASLVGRLSGLRRDVIASFVEPDFRDLGFSLGGDAFFGTEEFDTFDNRREGGRIRVGKEIQDFLRVFLTYELATSRISRVSETAALFIQEEAGRDIVESAITPSLVYDSRNLRFFPSAGTLFTVAPSLFGTFLGGNVDLYLAEMDFRQYHSIGDRVRIRLLKDLITSYRVNLRYEEGISGDEVPAFRRLFVSGNHQLRGFRARDIGPRDANGEVIGGLASALFSFELAHPFIGPTQLAAFIDAGNIWGTSNAFDLSDLRYGAGFGLRFITPIGPIRIDIGYKIDKKSGERPRELHFGVGAAF</sequence>
<comment type="subcellular location">
    <subcellularLocation>
        <location evidence="1">Membrane</location>
    </subcellularLocation>
</comment>
<keyword evidence="6" id="KW-0998">Cell outer membrane</keyword>
<dbReference type="InterPro" id="IPR000184">
    <property type="entry name" value="Bac_surfAg_D15"/>
</dbReference>
<dbReference type="EMBL" id="JACQRX010000200">
    <property type="protein sequence ID" value="MBI4251710.1"/>
    <property type="molecule type" value="Genomic_DNA"/>
</dbReference>
<evidence type="ECO:0000256" key="1">
    <source>
        <dbReference type="ARBA" id="ARBA00004370"/>
    </source>
</evidence>
<dbReference type="Gene3D" id="2.40.160.50">
    <property type="entry name" value="membrane protein fhac: a member of the omp85/tpsb transporter family"/>
    <property type="match status" value="1"/>
</dbReference>
<dbReference type="InterPro" id="IPR039910">
    <property type="entry name" value="D15-like"/>
</dbReference>
<keyword evidence="8" id="KW-0732">Signal</keyword>
<dbReference type="AlphaFoldDB" id="A0A933E9M1"/>
<protein>
    <recommendedName>
        <fullName evidence="7">Outer membrane protein assembly factor BamA</fullName>
    </recommendedName>
</protein>
<feature type="signal peptide" evidence="8">
    <location>
        <begin position="1"/>
        <end position="27"/>
    </location>
</feature>
<gene>
    <name evidence="10" type="primary">bamA</name>
    <name evidence="10" type="ORF">HY618_04550</name>
</gene>
<dbReference type="PIRSF" id="PIRSF006076">
    <property type="entry name" value="OM_assembly_OMP85"/>
    <property type="match status" value="1"/>
</dbReference>
<dbReference type="InterPro" id="IPR023707">
    <property type="entry name" value="OM_assembly_BamA"/>
</dbReference>
<feature type="chain" id="PRO_5037504193" description="Outer membrane protein assembly factor BamA" evidence="8">
    <location>
        <begin position="28"/>
        <end position="772"/>
    </location>
</feature>
<feature type="domain" description="POTRA" evidence="9">
    <location>
        <begin position="34"/>
        <end position="109"/>
    </location>
</feature>
<evidence type="ECO:0000256" key="7">
    <source>
        <dbReference type="NCBIfam" id="TIGR03303"/>
    </source>
</evidence>
<organism evidence="10 11">
    <name type="scientific">Tectimicrobiota bacterium</name>
    <dbReference type="NCBI Taxonomy" id="2528274"/>
    <lineage>
        <taxon>Bacteria</taxon>
        <taxon>Pseudomonadati</taxon>
        <taxon>Nitrospinota/Tectimicrobiota group</taxon>
        <taxon>Candidatus Tectimicrobiota</taxon>
    </lineage>
</organism>
<dbReference type="Gene3D" id="3.10.20.310">
    <property type="entry name" value="membrane protein fhac"/>
    <property type="match status" value="5"/>
</dbReference>
<keyword evidence="4" id="KW-0677">Repeat</keyword>
<evidence type="ECO:0000256" key="2">
    <source>
        <dbReference type="ARBA" id="ARBA00022452"/>
    </source>
</evidence>
<dbReference type="Pfam" id="PF07244">
    <property type="entry name" value="POTRA"/>
    <property type="match status" value="5"/>
</dbReference>
<dbReference type="Pfam" id="PF01103">
    <property type="entry name" value="Omp85"/>
    <property type="match status" value="1"/>
</dbReference>
<evidence type="ECO:0000256" key="8">
    <source>
        <dbReference type="SAM" id="SignalP"/>
    </source>
</evidence>
<dbReference type="PROSITE" id="PS51779">
    <property type="entry name" value="POTRA"/>
    <property type="match status" value="3"/>
</dbReference>
<keyword evidence="3" id="KW-0812">Transmembrane</keyword>
<dbReference type="NCBIfam" id="TIGR03303">
    <property type="entry name" value="OM_YaeT"/>
    <property type="match status" value="1"/>
</dbReference>
<comment type="caution">
    <text evidence="10">The sequence shown here is derived from an EMBL/GenBank/DDBJ whole genome shotgun (WGS) entry which is preliminary data.</text>
</comment>
<accession>A0A933E9M1</accession>
<name>A0A933E9M1_UNCTE</name>
<feature type="domain" description="POTRA" evidence="9">
    <location>
        <begin position="363"/>
        <end position="437"/>
    </location>
</feature>
<proteinExistence type="predicted"/>
<reference evidence="10" key="1">
    <citation type="submission" date="2020-07" db="EMBL/GenBank/DDBJ databases">
        <title>Huge and variable diversity of episymbiotic CPR bacteria and DPANN archaea in groundwater ecosystems.</title>
        <authorList>
            <person name="He C.Y."/>
            <person name="Keren R."/>
            <person name="Whittaker M."/>
            <person name="Farag I.F."/>
            <person name="Doudna J."/>
            <person name="Cate J.H.D."/>
            <person name="Banfield J.F."/>
        </authorList>
    </citation>
    <scope>NUCLEOTIDE SEQUENCE</scope>
    <source>
        <strain evidence="10">NC_groundwater_1370_Ag_S-0.2um_69_93</strain>
    </source>
</reference>
<dbReference type="GO" id="GO:0071709">
    <property type="term" value="P:membrane assembly"/>
    <property type="evidence" value="ECO:0007669"/>
    <property type="project" value="InterPro"/>
</dbReference>
<keyword evidence="2" id="KW-1134">Transmembrane beta strand</keyword>
<dbReference type="InterPro" id="IPR034746">
    <property type="entry name" value="POTRA"/>
</dbReference>
<dbReference type="PANTHER" id="PTHR12815:SF18">
    <property type="entry name" value="SORTING AND ASSEMBLY MACHINERY COMPONENT 50 HOMOLOG"/>
    <property type="match status" value="1"/>
</dbReference>
<evidence type="ECO:0000256" key="3">
    <source>
        <dbReference type="ARBA" id="ARBA00022692"/>
    </source>
</evidence>
<dbReference type="GO" id="GO:0009279">
    <property type="term" value="C:cell outer membrane"/>
    <property type="evidence" value="ECO:0007669"/>
    <property type="project" value="UniProtKB-UniRule"/>
</dbReference>
<dbReference type="Proteomes" id="UP000752292">
    <property type="component" value="Unassembled WGS sequence"/>
</dbReference>